<evidence type="ECO:0000313" key="9">
    <source>
        <dbReference type="Proteomes" id="UP000318349"/>
    </source>
</evidence>
<comment type="subcellular location">
    <subcellularLocation>
        <location evidence="1">Cell envelope</location>
    </subcellularLocation>
</comment>
<dbReference type="AlphaFoldDB" id="A0A557S3P1"/>
<reference evidence="8 9" key="1">
    <citation type="submission" date="2019-07" db="EMBL/GenBank/DDBJ databases">
        <title>The pathways for chlorine oxyanion respiration interact through the shared metabolite chlorate.</title>
        <authorList>
            <person name="Barnum T.P."/>
            <person name="Cheng Y."/>
            <person name="Hill K.A."/>
            <person name="Lucas L.N."/>
            <person name="Carlson H.K."/>
            <person name="Coates J.D."/>
        </authorList>
    </citation>
    <scope>NUCLEOTIDE SEQUENCE [LARGE SCALE GENOMIC DNA]</scope>
    <source>
        <strain evidence="8 9">SFB-1</strain>
    </source>
</reference>
<dbReference type="GO" id="GO:0007155">
    <property type="term" value="P:cell adhesion"/>
    <property type="evidence" value="ECO:0007669"/>
    <property type="project" value="InterPro"/>
</dbReference>
<dbReference type="GO" id="GO:0046872">
    <property type="term" value="F:metal ion binding"/>
    <property type="evidence" value="ECO:0007669"/>
    <property type="project" value="UniProtKB-KW"/>
</dbReference>
<name>A0A557S3P1_9RHOO</name>
<feature type="chain" id="PRO_5021755258" evidence="7">
    <location>
        <begin position="23"/>
        <end position="311"/>
    </location>
</feature>
<keyword evidence="3 6" id="KW-0813">Transport</keyword>
<comment type="similarity">
    <text evidence="2 6">Belongs to the bacterial solute-binding protein 9 family.</text>
</comment>
<evidence type="ECO:0000256" key="1">
    <source>
        <dbReference type="ARBA" id="ARBA00004196"/>
    </source>
</evidence>
<dbReference type="InterPro" id="IPR006129">
    <property type="entry name" value="AdhesinB"/>
</dbReference>
<evidence type="ECO:0000256" key="3">
    <source>
        <dbReference type="ARBA" id="ARBA00022448"/>
    </source>
</evidence>
<keyword evidence="4" id="KW-0479">Metal-binding</keyword>
<evidence type="ECO:0000256" key="5">
    <source>
        <dbReference type="ARBA" id="ARBA00022729"/>
    </source>
</evidence>
<sequence length="311" mass="33654">MMRRFVLMSLLCLMSASTLAEKAPIRVLAAFSILADLAHQVGGERVVVTSLVGPDQDAHGFDPRASDIRRMSQTDLVIANGLGFDPWIARMVAAARYKGRVLTVSDGITPLMADAHEDHADHEDEKSVSHAHADHGAADPHAWLDINHAKHYVRAIAAALGVIDPASAAHYTDRAKSYITQLDTLDVELRNRFAALPDHRRTVVTPHDAFGYFAHAYGLHFVAPAGLSNEASPSAASLATLIEQLRELKVPVVFLESFADERLIERIRTATGARRGGTLYADALASDGPASTYLGLMRHNANTLLSGLDTQ</sequence>
<dbReference type="EMBL" id="VMNI01000022">
    <property type="protein sequence ID" value="TVO72026.1"/>
    <property type="molecule type" value="Genomic_DNA"/>
</dbReference>
<dbReference type="PRINTS" id="PR00691">
    <property type="entry name" value="ADHESINB"/>
</dbReference>
<protein>
    <submittedName>
        <fullName evidence="8">Metal ABC transporter substrate-binding protein</fullName>
    </submittedName>
</protein>
<keyword evidence="5 7" id="KW-0732">Signal</keyword>
<dbReference type="InterPro" id="IPR006127">
    <property type="entry name" value="ZnuA-like"/>
</dbReference>
<dbReference type="PRINTS" id="PR00690">
    <property type="entry name" value="ADHESNFAMILY"/>
</dbReference>
<dbReference type="PANTHER" id="PTHR42953">
    <property type="entry name" value="HIGH-AFFINITY ZINC UPTAKE SYSTEM PROTEIN ZNUA-RELATED"/>
    <property type="match status" value="1"/>
</dbReference>
<dbReference type="Gene3D" id="3.40.50.1980">
    <property type="entry name" value="Nitrogenase molybdenum iron protein domain"/>
    <property type="match status" value="2"/>
</dbReference>
<evidence type="ECO:0000256" key="7">
    <source>
        <dbReference type="SAM" id="SignalP"/>
    </source>
</evidence>
<evidence type="ECO:0000256" key="2">
    <source>
        <dbReference type="ARBA" id="ARBA00011028"/>
    </source>
</evidence>
<dbReference type="GO" id="GO:0030001">
    <property type="term" value="P:metal ion transport"/>
    <property type="evidence" value="ECO:0007669"/>
    <property type="project" value="InterPro"/>
</dbReference>
<comment type="caution">
    <text evidence="8">The sequence shown here is derived from an EMBL/GenBank/DDBJ whole genome shotgun (WGS) entry which is preliminary data.</text>
</comment>
<dbReference type="InterPro" id="IPR006128">
    <property type="entry name" value="Lipoprotein_PsaA-like"/>
</dbReference>
<evidence type="ECO:0000313" key="8">
    <source>
        <dbReference type="EMBL" id="TVO72026.1"/>
    </source>
</evidence>
<gene>
    <name evidence="8" type="ORF">FHP89_19420</name>
</gene>
<accession>A0A557S3P1</accession>
<evidence type="ECO:0000256" key="6">
    <source>
        <dbReference type="RuleBase" id="RU003512"/>
    </source>
</evidence>
<feature type="signal peptide" evidence="7">
    <location>
        <begin position="1"/>
        <end position="22"/>
    </location>
</feature>
<dbReference type="InterPro" id="IPR050492">
    <property type="entry name" value="Bact_metal-bind_prot9"/>
</dbReference>
<dbReference type="GO" id="GO:0030313">
    <property type="term" value="C:cell envelope"/>
    <property type="evidence" value="ECO:0007669"/>
    <property type="project" value="UniProtKB-SubCell"/>
</dbReference>
<dbReference type="SUPFAM" id="SSF53807">
    <property type="entry name" value="Helical backbone' metal receptor"/>
    <property type="match status" value="1"/>
</dbReference>
<dbReference type="Pfam" id="PF01297">
    <property type="entry name" value="ZnuA"/>
    <property type="match status" value="1"/>
</dbReference>
<proteinExistence type="inferred from homology"/>
<dbReference type="PANTHER" id="PTHR42953:SF1">
    <property type="entry name" value="METAL-BINDING PROTEIN HI_0362-RELATED"/>
    <property type="match status" value="1"/>
</dbReference>
<organism evidence="8 9">
    <name type="scientific">Denitromonas halophila</name>
    <dbReference type="NCBI Taxonomy" id="1629404"/>
    <lineage>
        <taxon>Bacteria</taxon>
        <taxon>Pseudomonadati</taxon>
        <taxon>Pseudomonadota</taxon>
        <taxon>Betaproteobacteria</taxon>
        <taxon>Rhodocyclales</taxon>
        <taxon>Zoogloeaceae</taxon>
        <taxon>Denitromonas</taxon>
    </lineage>
</organism>
<dbReference type="Proteomes" id="UP000318349">
    <property type="component" value="Unassembled WGS sequence"/>
</dbReference>
<evidence type="ECO:0000256" key="4">
    <source>
        <dbReference type="ARBA" id="ARBA00022723"/>
    </source>
</evidence>